<reference evidence="1 2" key="1">
    <citation type="submission" date="2019-09" db="EMBL/GenBank/DDBJ databases">
        <title>Genome sequence of Rhodovastum atsumiense, a diverse member of the Acetobacteraceae family of non-sulfur purple photosynthetic bacteria.</title>
        <authorList>
            <person name="Meyer T."/>
            <person name="Kyndt J."/>
        </authorList>
    </citation>
    <scope>NUCLEOTIDE SEQUENCE [LARGE SCALE GENOMIC DNA]</scope>
    <source>
        <strain evidence="1 2">DSM 21279</strain>
    </source>
</reference>
<proteinExistence type="predicted"/>
<dbReference type="Proteomes" id="UP000325255">
    <property type="component" value="Unassembled WGS sequence"/>
</dbReference>
<accession>A0A5M6IUK7</accession>
<organism evidence="1 2">
    <name type="scientific">Rhodovastum atsumiense</name>
    <dbReference type="NCBI Taxonomy" id="504468"/>
    <lineage>
        <taxon>Bacteria</taxon>
        <taxon>Pseudomonadati</taxon>
        <taxon>Pseudomonadota</taxon>
        <taxon>Alphaproteobacteria</taxon>
        <taxon>Acetobacterales</taxon>
        <taxon>Acetobacteraceae</taxon>
        <taxon>Rhodovastum</taxon>
    </lineage>
</organism>
<dbReference type="AlphaFoldDB" id="A0A5M6IUK7"/>
<dbReference type="RefSeq" id="WP_150041413.1">
    <property type="nucleotide sequence ID" value="NZ_OW485606.1"/>
</dbReference>
<keyword evidence="2" id="KW-1185">Reference proteome</keyword>
<sequence>MQGEAMEKVPVKWVIDYDALGLSDVAGVPLVAYVGGIRLWADEAFWSATDERGLGEEIAWGNGGMIAAEAWLQSQHSTRILQ</sequence>
<name>A0A5M6IUK7_9PROT</name>
<dbReference type="EMBL" id="VWPK01000019">
    <property type="protein sequence ID" value="KAA5611639.1"/>
    <property type="molecule type" value="Genomic_DNA"/>
</dbReference>
<comment type="caution">
    <text evidence="1">The sequence shown here is derived from an EMBL/GenBank/DDBJ whole genome shotgun (WGS) entry which is preliminary data.</text>
</comment>
<evidence type="ECO:0000313" key="1">
    <source>
        <dbReference type="EMBL" id="KAA5611639.1"/>
    </source>
</evidence>
<protein>
    <submittedName>
        <fullName evidence="1">Uncharacterized protein</fullName>
    </submittedName>
</protein>
<evidence type="ECO:0000313" key="2">
    <source>
        <dbReference type="Proteomes" id="UP000325255"/>
    </source>
</evidence>
<gene>
    <name evidence="1" type="ORF">F1189_13850</name>
</gene>